<proteinExistence type="predicted"/>
<dbReference type="EMBL" id="JBHUDX010000053">
    <property type="protein sequence ID" value="MFD1660373.1"/>
    <property type="molecule type" value="Genomic_DNA"/>
</dbReference>
<organism evidence="3 4">
    <name type="scientific">Streptomyces caeni</name>
    <dbReference type="NCBI Taxonomy" id="2307231"/>
    <lineage>
        <taxon>Bacteria</taxon>
        <taxon>Bacillati</taxon>
        <taxon>Actinomycetota</taxon>
        <taxon>Actinomycetes</taxon>
        <taxon>Kitasatosporales</taxon>
        <taxon>Streptomycetaceae</taxon>
        <taxon>Streptomyces</taxon>
    </lineage>
</organism>
<keyword evidence="2" id="KW-1133">Transmembrane helix</keyword>
<evidence type="ECO:0000256" key="1">
    <source>
        <dbReference type="SAM" id="MobiDB-lite"/>
    </source>
</evidence>
<evidence type="ECO:0000256" key="2">
    <source>
        <dbReference type="SAM" id="Phobius"/>
    </source>
</evidence>
<evidence type="ECO:0000313" key="3">
    <source>
        <dbReference type="EMBL" id="MFD1660373.1"/>
    </source>
</evidence>
<feature type="compositionally biased region" description="Gly residues" evidence="1">
    <location>
        <begin position="189"/>
        <end position="208"/>
    </location>
</feature>
<gene>
    <name evidence="3" type="ORF">ACFSL4_19725</name>
</gene>
<dbReference type="RefSeq" id="WP_381084406.1">
    <property type="nucleotide sequence ID" value="NZ_JBHUDX010000053.1"/>
</dbReference>
<accession>A0ABW4IVH5</accession>
<feature type="compositionally biased region" description="Basic and acidic residues" evidence="1">
    <location>
        <begin position="1"/>
        <end position="24"/>
    </location>
</feature>
<feature type="region of interest" description="Disordered" evidence="1">
    <location>
        <begin position="171"/>
        <end position="249"/>
    </location>
</feature>
<feature type="region of interest" description="Disordered" evidence="1">
    <location>
        <begin position="1"/>
        <end position="83"/>
    </location>
</feature>
<evidence type="ECO:0000313" key="4">
    <source>
        <dbReference type="Proteomes" id="UP001597261"/>
    </source>
</evidence>
<evidence type="ECO:0008006" key="5">
    <source>
        <dbReference type="Google" id="ProtNLM"/>
    </source>
</evidence>
<reference evidence="4" key="1">
    <citation type="journal article" date="2019" name="Int. J. Syst. Evol. Microbiol.">
        <title>The Global Catalogue of Microorganisms (GCM) 10K type strain sequencing project: providing services to taxonomists for standard genome sequencing and annotation.</title>
        <authorList>
            <consortium name="The Broad Institute Genomics Platform"/>
            <consortium name="The Broad Institute Genome Sequencing Center for Infectious Disease"/>
            <person name="Wu L."/>
            <person name="Ma J."/>
        </authorList>
    </citation>
    <scope>NUCLEOTIDE SEQUENCE [LARGE SCALE GENOMIC DNA]</scope>
    <source>
        <strain evidence="4">CGMCC 1.12470</strain>
    </source>
</reference>
<feature type="transmembrane region" description="Helical" evidence="2">
    <location>
        <begin position="147"/>
        <end position="166"/>
    </location>
</feature>
<comment type="caution">
    <text evidence="3">The sequence shown here is derived from an EMBL/GenBank/DDBJ whole genome shotgun (WGS) entry which is preliminary data.</text>
</comment>
<name>A0ABW4IVH5_9ACTN</name>
<keyword evidence="4" id="KW-1185">Reference proteome</keyword>
<protein>
    <recommendedName>
        <fullName evidence="5">DUF4232 domain-containing protein</fullName>
    </recommendedName>
</protein>
<dbReference type="Proteomes" id="UP001597261">
    <property type="component" value="Unassembled WGS sequence"/>
</dbReference>
<keyword evidence="2" id="KW-0472">Membrane</keyword>
<keyword evidence="2" id="KW-0812">Transmembrane</keyword>
<feature type="compositionally biased region" description="Low complexity" evidence="1">
    <location>
        <begin position="364"/>
        <end position="381"/>
    </location>
</feature>
<feature type="compositionally biased region" description="Polar residues" evidence="1">
    <location>
        <begin position="217"/>
        <end position="232"/>
    </location>
</feature>
<feature type="region of interest" description="Disordered" evidence="1">
    <location>
        <begin position="350"/>
        <end position="384"/>
    </location>
</feature>
<sequence length="429" mass="42539">MSEYEERRTAPWGRNSHERHEPYAWHEPMGRPAPDEDDHEQHAGNGTVNHRPEDQDRPGAGPDRAASDPTAADGSTREYDGLGTGRDRLMGALGAFGAGAGLPGDGSGELALRRMLHQAVQDIEPRDGTLEHLRRAVPARRARKRQAAVGMAAAALFIGTAIPALVHVSDSTGSDANPSIAGEASQAQGGTGQGKNPGGGSGGSGGSSGTSKDQTSNGQQGTGDKSKGASNGNTGGADPTASTDGAPACTADQLGGATATAGTPDSTGTVYGTFHVTNVSTTSCTVPDGGSVTTVAQGAADASKISVVNHATGDAATGLPDPAQYVASLVLKPGAAYEIKFAWVPSQTCPTTGGTGGPSPDPSPSATMTAGGATTTGSGTSPQLVREDGAADGSVAVSHTPQAGSAASTATIPNACAGTVYRTGILQAP</sequence>